<dbReference type="AlphaFoldDB" id="A0AAD9KFN0"/>
<evidence type="ECO:0000256" key="4">
    <source>
        <dbReference type="ARBA" id="ARBA00022856"/>
    </source>
</evidence>
<dbReference type="Pfam" id="PF00854">
    <property type="entry name" value="PTR2"/>
    <property type="match status" value="1"/>
</dbReference>
<keyword evidence="4" id="KW-0653">Protein transport</keyword>
<evidence type="ECO:0000256" key="3">
    <source>
        <dbReference type="ARBA" id="ARBA00022692"/>
    </source>
</evidence>
<evidence type="ECO:0000313" key="10">
    <source>
        <dbReference type="Proteomes" id="UP001208570"/>
    </source>
</evidence>
<evidence type="ECO:0000313" key="9">
    <source>
        <dbReference type="EMBL" id="KAK2170309.1"/>
    </source>
</evidence>
<keyword evidence="10" id="KW-1185">Reference proteome</keyword>
<feature type="transmembrane region" description="Helical" evidence="8">
    <location>
        <begin position="45"/>
        <end position="65"/>
    </location>
</feature>
<dbReference type="PANTHER" id="PTHR11654">
    <property type="entry name" value="OLIGOPEPTIDE TRANSPORTER-RELATED"/>
    <property type="match status" value="1"/>
</dbReference>
<dbReference type="Proteomes" id="UP001208570">
    <property type="component" value="Unassembled WGS sequence"/>
</dbReference>
<keyword evidence="5 8" id="KW-1133">Transmembrane helix</keyword>
<accession>A0AAD9KFN0</accession>
<keyword evidence="3 8" id="KW-0812">Transmembrane</keyword>
<gene>
    <name evidence="9" type="ORF">LSH36_3g09007</name>
</gene>
<feature type="transmembrane region" description="Helical" evidence="8">
    <location>
        <begin position="452"/>
        <end position="472"/>
    </location>
</feature>
<organism evidence="9 10">
    <name type="scientific">Paralvinella palmiformis</name>
    <dbReference type="NCBI Taxonomy" id="53620"/>
    <lineage>
        <taxon>Eukaryota</taxon>
        <taxon>Metazoa</taxon>
        <taxon>Spiralia</taxon>
        <taxon>Lophotrochozoa</taxon>
        <taxon>Annelida</taxon>
        <taxon>Polychaeta</taxon>
        <taxon>Sedentaria</taxon>
        <taxon>Canalipalpata</taxon>
        <taxon>Terebellida</taxon>
        <taxon>Terebelliformia</taxon>
        <taxon>Alvinellidae</taxon>
        <taxon>Paralvinella</taxon>
    </lineage>
</organism>
<feature type="transmembrane region" description="Helical" evidence="8">
    <location>
        <begin position="363"/>
        <end position="380"/>
    </location>
</feature>
<feature type="transmembrane region" description="Helical" evidence="8">
    <location>
        <begin position="542"/>
        <end position="561"/>
    </location>
</feature>
<name>A0AAD9KFN0_9ANNE</name>
<feature type="region of interest" description="Disordered" evidence="7">
    <location>
        <begin position="639"/>
        <end position="692"/>
    </location>
</feature>
<evidence type="ECO:0000256" key="2">
    <source>
        <dbReference type="ARBA" id="ARBA00005982"/>
    </source>
</evidence>
<dbReference type="Gene3D" id="1.20.1250.20">
    <property type="entry name" value="MFS general substrate transporter like domains"/>
    <property type="match status" value="1"/>
</dbReference>
<feature type="transmembrane region" description="Helical" evidence="8">
    <location>
        <begin position="255"/>
        <end position="280"/>
    </location>
</feature>
<dbReference type="SUPFAM" id="SSF103473">
    <property type="entry name" value="MFS general substrate transporter"/>
    <property type="match status" value="2"/>
</dbReference>
<dbReference type="InterPro" id="IPR036259">
    <property type="entry name" value="MFS_trans_sf"/>
</dbReference>
<feature type="transmembrane region" description="Helical" evidence="8">
    <location>
        <begin position="72"/>
        <end position="92"/>
    </location>
</feature>
<comment type="similarity">
    <text evidence="2">Belongs to the major facilitator superfamily. Proton-dependent oligopeptide transporter (POT/PTR) (TC 2.A.17) family.</text>
</comment>
<evidence type="ECO:0000256" key="5">
    <source>
        <dbReference type="ARBA" id="ARBA00022989"/>
    </source>
</evidence>
<evidence type="ECO:0000256" key="8">
    <source>
        <dbReference type="SAM" id="Phobius"/>
    </source>
</evidence>
<feature type="compositionally biased region" description="Basic and acidic residues" evidence="7">
    <location>
        <begin position="668"/>
        <end position="678"/>
    </location>
</feature>
<protein>
    <recommendedName>
        <fullName evidence="11">Solute carrier family 15 member 4</fullName>
    </recommendedName>
</protein>
<dbReference type="InterPro" id="IPR000109">
    <property type="entry name" value="POT_fam"/>
</dbReference>
<keyword evidence="6 8" id="KW-0472">Membrane</keyword>
<dbReference type="GO" id="GO:0022857">
    <property type="term" value="F:transmembrane transporter activity"/>
    <property type="evidence" value="ECO:0007669"/>
    <property type="project" value="InterPro"/>
</dbReference>
<dbReference type="GO" id="GO:0016020">
    <property type="term" value="C:membrane"/>
    <property type="evidence" value="ECO:0007669"/>
    <property type="project" value="UniProtKB-SubCell"/>
</dbReference>
<evidence type="ECO:0000256" key="7">
    <source>
        <dbReference type="SAM" id="MobiDB-lite"/>
    </source>
</evidence>
<feature type="transmembrane region" description="Helical" evidence="8">
    <location>
        <begin position="230"/>
        <end position="249"/>
    </location>
</feature>
<dbReference type="EMBL" id="JAODUP010000003">
    <property type="protein sequence ID" value="KAK2170309.1"/>
    <property type="molecule type" value="Genomic_DNA"/>
</dbReference>
<sequence length="692" mass="78368">MDDDHAPLLGRGGHARTFRHRTHRSKTVTYLALSAVLITETFERIAFYGVVGSLVLFLNTSPFSWSSYNATNALFVFTGISYMSSILGGWFADSCCGKFRTIIIAFCIYIAGYVFLPLLNLEIPLHRNITHPPDWCSWHEHKNVSNWSYNHQNDQMFTIQLAVQEDATNSVTMYPVSPIAGSIQSCSWTVYLSLITMGIGNGAVKANISPFGADQVKHNGPAAVRMFVNWFYWCINVGALISLGGLAYIQQEISFFWGYVAPSISLVIALMTFIIGKYILIRCYCFYIKHPAGGSILTNIIKILHESCQKACCTRRPPTYGLVRGSPLAFREAPDSCLDYAKIQYGGSYHDNMVDDVKKLSKICVIFMAMIPYWIVYFQMETTFILQGLHMRLDLTGNGTKASAEARSFKFPVAWLFLFDIVFLILLIPLFDRVIYPALDRRGFMFSPQLRIMIGMIFSMCSMTVAGLLEMYRLQVYWKNGTQHIYWQTVGTSYYRAADISVLLQIPQYALIGIGEVFASIAGLEIAYVLAPRTMQGIITGMFWFVQGLGSMLGSAILQSFKGVWFFSWDYGDINCYHVHCPTSSDPHKRCDCHLDYYFFFLAGLQLVGIAVFAFIAWKLDLGTRSVYSRNNSMLEENLPSAGELGRDNTTQEHSSRPGYRTFHRRPNVLDRPLRETSETDTLDTDYNSDHR</sequence>
<feature type="transmembrane region" description="Helical" evidence="8">
    <location>
        <begin position="597"/>
        <end position="618"/>
    </location>
</feature>
<proteinExistence type="inferred from homology"/>
<feature type="transmembrane region" description="Helical" evidence="8">
    <location>
        <begin position="509"/>
        <end position="530"/>
    </location>
</feature>
<comment type="caution">
    <text evidence="9">The sequence shown here is derived from an EMBL/GenBank/DDBJ whole genome shotgun (WGS) entry which is preliminary data.</text>
</comment>
<evidence type="ECO:0000256" key="1">
    <source>
        <dbReference type="ARBA" id="ARBA00004141"/>
    </source>
</evidence>
<feature type="transmembrane region" description="Helical" evidence="8">
    <location>
        <begin position="413"/>
        <end position="431"/>
    </location>
</feature>
<evidence type="ECO:0008006" key="11">
    <source>
        <dbReference type="Google" id="ProtNLM"/>
    </source>
</evidence>
<keyword evidence="4" id="KW-0571">Peptide transport</keyword>
<dbReference type="GO" id="GO:0015833">
    <property type="term" value="P:peptide transport"/>
    <property type="evidence" value="ECO:0007669"/>
    <property type="project" value="UniProtKB-KW"/>
</dbReference>
<comment type="subcellular location">
    <subcellularLocation>
        <location evidence="1">Membrane</location>
        <topology evidence="1">Multi-pass membrane protein</topology>
    </subcellularLocation>
</comment>
<feature type="transmembrane region" description="Helical" evidence="8">
    <location>
        <begin position="98"/>
        <end position="119"/>
    </location>
</feature>
<feature type="compositionally biased region" description="Basic and acidic residues" evidence="7">
    <location>
        <begin position="645"/>
        <end position="656"/>
    </location>
</feature>
<keyword evidence="4" id="KW-0813">Transport</keyword>
<reference evidence="9" key="1">
    <citation type="journal article" date="2023" name="Mol. Biol. Evol.">
        <title>Third-Generation Sequencing Reveals the Adaptive Role of the Epigenome in Three Deep-Sea Polychaetes.</title>
        <authorList>
            <person name="Perez M."/>
            <person name="Aroh O."/>
            <person name="Sun Y."/>
            <person name="Lan Y."/>
            <person name="Juniper S.K."/>
            <person name="Young C.R."/>
            <person name="Angers B."/>
            <person name="Qian P.Y."/>
        </authorList>
    </citation>
    <scope>NUCLEOTIDE SEQUENCE</scope>
    <source>
        <strain evidence="9">P08H-3</strain>
    </source>
</reference>
<evidence type="ECO:0000256" key="6">
    <source>
        <dbReference type="ARBA" id="ARBA00023136"/>
    </source>
</evidence>